<dbReference type="InterPro" id="IPR018496">
    <property type="entry name" value="PsdUridine_synth_RsuA/RluB_CS"/>
</dbReference>
<feature type="compositionally biased region" description="Basic and acidic residues" evidence="5">
    <location>
        <begin position="22"/>
        <end position="59"/>
    </location>
</feature>
<dbReference type="GO" id="GO:0003723">
    <property type="term" value="F:RNA binding"/>
    <property type="evidence" value="ECO:0007669"/>
    <property type="project" value="UniProtKB-KW"/>
</dbReference>
<gene>
    <name evidence="7" type="ORF">P0Y53_01745</name>
</gene>
<dbReference type="InterPro" id="IPR020103">
    <property type="entry name" value="PsdUridine_synth_cat_dom_sf"/>
</dbReference>
<feature type="compositionally biased region" description="Basic and acidic residues" evidence="5">
    <location>
        <begin position="99"/>
        <end position="115"/>
    </location>
</feature>
<reference evidence="7" key="1">
    <citation type="submission" date="2023-03" db="EMBL/GenBank/DDBJ databases">
        <title>Andean soil-derived lignocellulolytic bacterial consortium as a source of novel taxa and putative plastic-active enzymes.</title>
        <authorList>
            <person name="Diaz-Garcia L."/>
            <person name="Chuvochina M."/>
            <person name="Feuerriegel G."/>
            <person name="Bunk B."/>
            <person name="Sproer C."/>
            <person name="Streit W.R."/>
            <person name="Rodriguez L.M."/>
            <person name="Overmann J."/>
            <person name="Jimenez D.J."/>
        </authorList>
    </citation>
    <scope>NUCLEOTIDE SEQUENCE</scope>
    <source>
        <strain evidence="7">MAG 7</strain>
    </source>
</reference>
<evidence type="ECO:0000256" key="1">
    <source>
        <dbReference type="ARBA" id="ARBA00008348"/>
    </source>
</evidence>
<evidence type="ECO:0000259" key="6">
    <source>
        <dbReference type="SMART" id="SM00363"/>
    </source>
</evidence>
<dbReference type="InterPro" id="IPR000748">
    <property type="entry name" value="PsdUridine_synth_RsuA/RluB/E/F"/>
</dbReference>
<dbReference type="PROSITE" id="PS50889">
    <property type="entry name" value="S4"/>
    <property type="match status" value="1"/>
</dbReference>
<dbReference type="InterPro" id="IPR006145">
    <property type="entry name" value="PsdUridine_synth_RsuA/RluA"/>
</dbReference>
<evidence type="ECO:0000256" key="4">
    <source>
        <dbReference type="RuleBase" id="RU003887"/>
    </source>
</evidence>
<dbReference type="Proteomes" id="UP001220610">
    <property type="component" value="Chromosome"/>
</dbReference>
<dbReference type="GO" id="GO:0120159">
    <property type="term" value="F:rRNA pseudouridine synthase activity"/>
    <property type="evidence" value="ECO:0007669"/>
    <property type="project" value="UniProtKB-ARBA"/>
</dbReference>
<organism evidence="7 8">
    <name type="scientific">Candidatus Pseudobacter hemicellulosilyticus</name>
    <dbReference type="NCBI Taxonomy" id="3121375"/>
    <lineage>
        <taxon>Bacteria</taxon>
        <taxon>Pseudomonadati</taxon>
        <taxon>Bacteroidota</taxon>
        <taxon>Chitinophagia</taxon>
        <taxon>Chitinophagales</taxon>
        <taxon>Chitinophagaceae</taxon>
        <taxon>Pseudobacter</taxon>
    </lineage>
</organism>
<dbReference type="CDD" id="cd02870">
    <property type="entry name" value="PseudoU_synth_RsuA_like"/>
    <property type="match status" value="1"/>
</dbReference>
<dbReference type="AlphaFoldDB" id="A0AAJ5WSH3"/>
<evidence type="ECO:0000313" key="8">
    <source>
        <dbReference type="Proteomes" id="UP001220610"/>
    </source>
</evidence>
<feature type="domain" description="RNA-binding S4" evidence="6">
    <location>
        <begin position="274"/>
        <end position="342"/>
    </location>
</feature>
<dbReference type="Pfam" id="PF00849">
    <property type="entry name" value="PseudoU_synth_2"/>
    <property type="match status" value="1"/>
</dbReference>
<keyword evidence="3" id="KW-0694">RNA-binding</keyword>
<dbReference type="FunFam" id="3.10.290.10:FF:000003">
    <property type="entry name" value="Pseudouridine synthase"/>
    <property type="match status" value="1"/>
</dbReference>
<dbReference type="SUPFAM" id="SSF55120">
    <property type="entry name" value="Pseudouridine synthase"/>
    <property type="match status" value="1"/>
</dbReference>
<dbReference type="NCBIfam" id="TIGR00093">
    <property type="entry name" value="pseudouridine synthase"/>
    <property type="match status" value="1"/>
</dbReference>
<evidence type="ECO:0000256" key="5">
    <source>
        <dbReference type="SAM" id="MobiDB-lite"/>
    </source>
</evidence>
<accession>A0AAJ5WSH3</accession>
<dbReference type="EMBL" id="CP119311">
    <property type="protein sequence ID" value="WEK36211.1"/>
    <property type="molecule type" value="Genomic_DNA"/>
</dbReference>
<protein>
    <recommendedName>
        <fullName evidence="4">Pseudouridine synthase</fullName>
        <ecNumber evidence="4">5.4.99.-</ecNumber>
    </recommendedName>
</protein>
<dbReference type="Gene3D" id="3.30.70.1560">
    <property type="entry name" value="Alpha-L RNA-binding motif"/>
    <property type="match status" value="1"/>
</dbReference>
<dbReference type="InterPro" id="IPR042092">
    <property type="entry name" value="PsdUridine_s_RsuA/RluB/E/F_cat"/>
</dbReference>
<evidence type="ECO:0000256" key="2">
    <source>
        <dbReference type="ARBA" id="ARBA00023235"/>
    </source>
</evidence>
<dbReference type="PANTHER" id="PTHR47683">
    <property type="entry name" value="PSEUDOURIDINE SYNTHASE FAMILY PROTEIN-RELATED"/>
    <property type="match status" value="1"/>
</dbReference>
<dbReference type="Gene3D" id="3.30.70.580">
    <property type="entry name" value="Pseudouridine synthase I, catalytic domain, N-terminal subdomain"/>
    <property type="match status" value="1"/>
</dbReference>
<dbReference type="EC" id="5.4.99.-" evidence="4"/>
<name>A0AAJ5WSH3_9BACT</name>
<keyword evidence="2 4" id="KW-0413">Isomerase</keyword>
<dbReference type="InterPro" id="IPR050343">
    <property type="entry name" value="RsuA_PseudoU_synthase"/>
</dbReference>
<dbReference type="InterPro" id="IPR020094">
    <property type="entry name" value="TruA/RsuA/RluB/E/F_N"/>
</dbReference>
<comment type="similarity">
    <text evidence="1 4">Belongs to the pseudouridine synthase RsuA family.</text>
</comment>
<dbReference type="SMART" id="SM00363">
    <property type="entry name" value="S4"/>
    <property type="match status" value="1"/>
</dbReference>
<evidence type="ECO:0000256" key="3">
    <source>
        <dbReference type="PROSITE-ProRule" id="PRU00182"/>
    </source>
</evidence>
<feature type="compositionally biased region" description="Low complexity" evidence="5">
    <location>
        <begin position="220"/>
        <end position="251"/>
    </location>
</feature>
<dbReference type="Pfam" id="PF01479">
    <property type="entry name" value="S4"/>
    <property type="match status" value="1"/>
</dbReference>
<dbReference type="CDD" id="cd00165">
    <property type="entry name" value="S4"/>
    <property type="match status" value="1"/>
</dbReference>
<proteinExistence type="inferred from homology"/>
<feature type="compositionally biased region" description="Basic and acidic residues" evidence="5">
    <location>
        <begin position="154"/>
        <end position="164"/>
    </location>
</feature>
<dbReference type="InterPro" id="IPR036986">
    <property type="entry name" value="S4_RNA-bd_sf"/>
</dbReference>
<dbReference type="Gene3D" id="3.10.290.10">
    <property type="entry name" value="RNA-binding S4 domain"/>
    <property type="match status" value="1"/>
</dbReference>
<dbReference type="GO" id="GO:0000455">
    <property type="term" value="P:enzyme-directed rRNA pseudouridine synthesis"/>
    <property type="evidence" value="ECO:0007669"/>
    <property type="project" value="UniProtKB-ARBA"/>
</dbReference>
<dbReference type="PROSITE" id="PS01149">
    <property type="entry name" value="PSI_RSU"/>
    <property type="match status" value="1"/>
</dbReference>
<sequence>MKNKASKGAKGFGQFIQQKESGSQKKERIRQEKKQDRQVRQAYFEEKKNEARAQRKAQRDSYQPLKENQAPTPGEHGAQKGKGAGFRKGGVKRAHGYGAKKEFEAAKEQRVDKQRPYAKKTTYNNKRRQDEENIPAENNFKATPARKVTAPVERAADGKRERKPIASRAGGFRKEDSKKSFGSADGQSAFGAKRSAATGRTQAGASAGSRAATGPKTWENKSAANKATDNAKTTGAKAPATAAKAGATKSPAAITKATAPAAAPASGKGSSEQMPLNKYIAHSGVCSRRDAADIVKSGKVVVNGQAILEPGFKVSGQDEIKVNGKKISARRNMVYILLNKPKDYITTTEDPQGRKTVLDIIRNATPERVYPIGRLDRNTTGVLLLTNDGELAQKLAHPSYEVKKIYEVTLDKPLVKKDFDAILSGVQLEDGFIAPDVLAYADSKDKSVIGIEIHSGRNRIVRRIFEHMGYDVRNLDRVMYANLTKKNVERGKWRFLSEKEVRLLKFLNASYTNKNKTARRG</sequence>
<dbReference type="PANTHER" id="PTHR47683:SF2">
    <property type="entry name" value="RNA-BINDING S4 DOMAIN-CONTAINING PROTEIN"/>
    <property type="match status" value="1"/>
</dbReference>
<feature type="compositionally biased region" description="Low complexity" evidence="5">
    <location>
        <begin position="194"/>
        <end position="213"/>
    </location>
</feature>
<evidence type="ECO:0000313" key="7">
    <source>
        <dbReference type="EMBL" id="WEK36211.1"/>
    </source>
</evidence>
<dbReference type="SUPFAM" id="SSF55174">
    <property type="entry name" value="Alpha-L RNA-binding motif"/>
    <property type="match status" value="1"/>
</dbReference>
<feature type="region of interest" description="Disordered" evidence="5">
    <location>
        <begin position="1"/>
        <end position="251"/>
    </location>
</feature>
<dbReference type="InterPro" id="IPR002942">
    <property type="entry name" value="S4_RNA-bd"/>
</dbReference>